<feature type="compositionally biased region" description="Polar residues" evidence="1">
    <location>
        <begin position="41"/>
        <end position="56"/>
    </location>
</feature>
<dbReference type="OrthoDB" id="10456234at2759"/>
<name>A0A427YN05_9TREE</name>
<accession>A0A427YN05</accession>
<proteinExistence type="predicted"/>
<evidence type="ECO:0000313" key="2">
    <source>
        <dbReference type="EMBL" id="RSH92440.1"/>
    </source>
</evidence>
<reference evidence="2 3" key="1">
    <citation type="submission" date="2018-11" db="EMBL/GenBank/DDBJ databases">
        <title>Genome sequence of Saitozyma podzolica DSM 27192.</title>
        <authorList>
            <person name="Aliyu H."/>
            <person name="Gorte O."/>
            <person name="Ochsenreither K."/>
        </authorList>
    </citation>
    <scope>NUCLEOTIDE SEQUENCE [LARGE SCALE GENOMIC DNA]</scope>
    <source>
        <strain evidence="2 3">DSM 27192</strain>
    </source>
</reference>
<keyword evidence="3" id="KW-1185">Reference proteome</keyword>
<comment type="caution">
    <text evidence="2">The sequence shown here is derived from an EMBL/GenBank/DDBJ whole genome shotgun (WGS) entry which is preliminary data.</text>
</comment>
<protein>
    <submittedName>
        <fullName evidence="2">Uncharacterized protein</fullName>
    </submittedName>
</protein>
<sequence length="483" mass="52979">MRVQVHGRVALCPTVFIQPIPVPVHYQALSCRQAHGHMSTRSHTTNDAESSTTVAPSRTGLPAPFPEQFSEYVQAKEKMATSLSKAEELVTSAYDLDDPSGPGTCLVAAFGLLEEALTHHEVADKALWNIDLVRDVTLTYYRSKGDSDLSQFDQRLRNCLHDCELGVRMVAKMRKLQDSDDGSGTSPQATLELMTRVYADVQHLESLIQSTVKEALVILLCRLLPTKSCKAFAERSDNGTIKFTRGPVQTTGHTVRIQKHGQEVILFLTSLIRLIHSTTRTAPDPFGAPHPSPVVHSNMSTTSITDQTPNASDWAAQVALSRTSLSEACPELYTKYLDATEKLERSLSKAEKQITSAYDLDDPSHPDICLTVASVHLKAAVNHLQGVSQSILDLTHSKNFAQGHMPYFSLCETAWTESGRRLDTCLSKCSVGSLMVAKMFKVHDVDGDSGMSQEATVASMTRLHADAQRLESLVQSTKGAFTR</sequence>
<organism evidence="2 3">
    <name type="scientific">Saitozyma podzolica</name>
    <dbReference type="NCBI Taxonomy" id="1890683"/>
    <lineage>
        <taxon>Eukaryota</taxon>
        <taxon>Fungi</taxon>
        <taxon>Dikarya</taxon>
        <taxon>Basidiomycota</taxon>
        <taxon>Agaricomycotina</taxon>
        <taxon>Tremellomycetes</taxon>
        <taxon>Tremellales</taxon>
        <taxon>Trimorphomycetaceae</taxon>
        <taxon>Saitozyma</taxon>
    </lineage>
</organism>
<evidence type="ECO:0000313" key="3">
    <source>
        <dbReference type="Proteomes" id="UP000279259"/>
    </source>
</evidence>
<dbReference type="Proteomes" id="UP000279259">
    <property type="component" value="Unassembled WGS sequence"/>
</dbReference>
<evidence type="ECO:0000256" key="1">
    <source>
        <dbReference type="SAM" id="MobiDB-lite"/>
    </source>
</evidence>
<dbReference type="AlphaFoldDB" id="A0A427YN05"/>
<gene>
    <name evidence="2" type="ORF">EHS25_008855</name>
</gene>
<feature type="region of interest" description="Disordered" evidence="1">
    <location>
        <begin position="37"/>
        <end position="63"/>
    </location>
</feature>
<dbReference type="EMBL" id="RSCD01000006">
    <property type="protein sequence ID" value="RSH92440.1"/>
    <property type="molecule type" value="Genomic_DNA"/>
</dbReference>